<dbReference type="InterPro" id="IPR036271">
    <property type="entry name" value="Tet_transcr_reg_TetR-rel_C_sf"/>
</dbReference>
<evidence type="ECO:0000313" key="2">
    <source>
        <dbReference type="EMBL" id="MBC5864578.1"/>
    </source>
</evidence>
<protein>
    <submittedName>
        <fullName evidence="2">TetR/AcrR family transcriptional regulator</fullName>
    </submittedName>
</protein>
<evidence type="ECO:0000313" key="3">
    <source>
        <dbReference type="Proteomes" id="UP000621670"/>
    </source>
</evidence>
<proteinExistence type="predicted"/>
<dbReference type="Pfam" id="PF17931">
    <property type="entry name" value="TetR_C_23"/>
    <property type="match status" value="1"/>
</dbReference>
<sequence>MATKKTAITKDKIVSMYMDHVLEHSEKPKSVYNFTKTNGFTETEFYAFFGTIESIEKEIFRMFVEKTIELLHKNSEYETYDMKSKMLSFYFTFFEILTANRSYVVLVLKEHNNQLKKLSLLAGLRERFKEYLTEVIEDDFRTQQERFQNFQEKAFQETSWIQLLLTLKFWLDDASPAFEKTDIYIEKSVKATFELMNIAPIDSLIDFGKFIFKEKIYKK</sequence>
<comment type="caution">
    <text evidence="2">The sequence shown here is derived from an EMBL/GenBank/DDBJ whole genome shotgun (WGS) entry which is preliminary data.</text>
</comment>
<organism evidence="2 3">
    <name type="scientific">Flavobacterium turcicum</name>
    <dbReference type="NCBI Taxonomy" id="2764718"/>
    <lineage>
        <taxon>Bacteria</taxon>
        <taxon>Pseudomonadati</taxon>
        <taxon>Bacteroidota</taxon>
        <taxon>Flavobacteriia</taxon>
        <taxon>Flavobacteriales</taxon>
        <taxon>Flavobacteriaceae</taxon>
        <taxon>Flavobacterium</taxon>
    </lineage>
</organism>
<evidence type="ECO:0000259" key="1">
    <source>
        <dbReference type="Pfam" id="PF17931"/>
    </source>
</evidence>
<dbReference type="InterPro" id="IPR041673">
    <property type="entry name" value="TetR_C_23"/>
</dbReference>
<dbReference type="EMBL" id="JACRUM010000011">
    <property type="protein sequence ID" value="MBC5864578.1"/>
    <property type="molecule type" value="Genomic_DNA"/>
</dbReference>
<dbReference type="Proteomes" id="UP000621670">
    <property type="component" value="Unassembled WGS sequence"/>
</dbReference>
<gene>
    <name evidence="2" type="ORF">H8R26_14215</name>
</gene>
<dbReference type="SUPFAM" id="SSF48498">
    <property type="entry name" value="Tetracyclin repressor-like, C-terminal domain"/>
    <property type="match status" value="1"/>
</dbReference>
<reference evidence="2 3" key="1">
    <citation type="submission" date="2020-08" db="EMBL/GenBank/DDBJ databases">
        <title>Description of novel Flavobacterium F-400 isolate.</title>
        <authorList>
            <person name="Saticioglu I."/>
            <person name="Duman M."/>
            <person name="Altun S."/>
        </authorList>
    </citation>
    <scope>NUCLEOTIDE SEQUENCE [LARGE SCALE GENOMIC DNA]</scope>
    <source>
        <strain evidence="2 3">F-400</strain>
    </source>
</reference>
<feature type="domain" description="Tetracyclin repressor-like C-terminal" evidence="1">
    <location>
        <begin position="85"/>
        <end position="211"/>
    </location>
</feature>
<name>A0ABR7JJM4_9FLAO</name>
<accession>A0ABR7JJM4</accession>
<keyword evidence="3" id="KW-1185">Reference proteome</keyword>
<dbReference type="RefSeq" id="WP_166137093.1">
    <property type="nucleotide sequence ID" value="NZ_JAAOBY010000006.1"/>
</dbReference>